<dbReference type="InterPro" id="IPR010982">
    <property type="entry name" value="Lambda_DNA-bd_dom_sf"/>
</dbReference>
<dbReference type="EMBL" id="JAEACQ010000194">
    <property type="protein sequence ID" value="MBL7628700.1"/>
    <property type="molecule type" value="Genomic_DNA"/>
</dbReference>
<dbReference type="InterPro" id="IPR001387">
    <property type="entry name" value="Cro/C1-type_HTH"/>
</dbReference>
<evidence type="ECO:0000313" key="1">
    <source>
        <dbReference type="EMBL" id="MBL7628700.1"/>
    </source>
</evidence>
<dbReference type="GO" id="GO:0003677">
    <property type="term" value="F:DNA binding"/>
    <property type="evidence" value="ECO:0007669"/>
    <property type="project" value="InterPro"/>
</dbReference>
<dbReference type="AlphaFoldDB" id="A0A937RE15"/>
<comment type="caution">
    <text evidence="1">The sequence shown here is derived from an EMBL/GenBank/DDBJ whole genome shotgun (WGS) entry which is preliminary data.</text>
</comment>
<proteinExistence type="predicted"/>
<reference evidence="1" key="1">
    <citation type="submission" date="2020-12" db="EMBL/GenBank/DDBJ databases">
        <title>Genomic characterization of non-nitrogen-fixing Frankia strains.</title>
        <authorList>
            <person name="Carlos-Shanley C."/>
            <person name="Guerra T."/>
            <person name="Hahn D."/>
        </authorList>
    </citation>
    <scope>NUCLEOTIDE SEQUENCE</scope>
    <source>
        <strain evidence="1">CN6</strain>
    </source>
</reference>
<evidence type="ECO:0000313" key="2">
    <source>
        <dbReference type="Proteomes" id="UP000604475"/>
    </source>
</evidence>
<dbReference type="SUPFAM" id="SSF47413">
    <property type="entry name" value="lambda repressor-like DNA-binding domains"/>
    <property type="match status" value="1"/>
</dbReference>
<dbReference type="Pfam" id="PF13560">
    <property type="entry name" value="HTH_31"/>
    <property type="match status" value="1"/>
</dbReference>
<dbReference type="Proteomes" id="UP000604475">
    <property type="component" value="Unassembled WGS sequence"/>
</dbReference>
<protein>
    <submittedName>
        <fullName evidence="1">Helix-turn-helix domain-containing protein</fullName>
    </submittedName>
</protein>
<keyword evidence="2" id="KW-1185">Reference proteome</keyword>
<sequence length="426" mass="45089">MEDALAVRLGEELRNRRRAAGLTQSGLAGRIPHYDAESTRTIISKCERGRIVPSETMLKAFDRELAAGGALVALVRAARSPSPRGQVAAFTGSGPAGDDAEEVATDRRQFAALSALAIDTVRRMDTLGASVTLGELKDDVADLALHYDTTPHPQLLASASRAWRQVETMLDRRLTVTDNLRTTRLGGQLTYYLGRLAFAAGQYRDARRFCDLADRYASQVADDILVGSLAGLRSSIAYYTHRWDEAAQVAARARPGAAPYLAARLAAYEARGLARLGRSQATVDVLADMRAAAGTSVAPRPGSSPFSPGSAAMFGAVCAIELGDGAAAERHARDALALVDPANHEEQAHAHLCLALAYLLQAQPDPGRAVAATRAAVDVPAGHLTSTIMSGARRVWRDLRPWTSDPDVQALGALVTPALALPGSGA</sequence>
<organism evidence="1 2">
    <name type="scientific">Frankia nepalensis</name>
    <dbReference type="NCBI Taxonomy" id="1836974"/>
    <lineage>
        <taxon>Bacteria</taxon>
        <taxon>Bacillati</taxon>
        <taxon>Actinomycetota</taxon>
        <taxon>Actinomycetes</taxon>
        <taxon>Frankiales</taxon>
        <taxon>Frankiaceae</taxon>
        <taxon>Frankia</taxon>
    </lineage>
</organism>
<dbReference type="Gene3D" id="1.10.260.40">
    <property type="entry name" value="lambda repressor-like DNA-binding domains"/>
    <property type="match status" value="1"/>
</dbReference>
<gene>
    <name evidence="1" type="ORF">I7412_16385</name>
</gene>
<name>A0A937RE15_9ACTN</name>
<dbReference type="RefSeq" id="WP_202999577.1">
    <property type="nucleotide sequence ID" value="NZ_JADWYU010000094.1"/>
</dbReference>
<dbReference type="CDD" id="cd00093">
    <property type="entry name" value="HTH_XRE"/>
    <property type="match status" value="1"/>
</dbReference>
<accession>A0A937RE15</accession>